<sequence length="68" mass="7026">IAINAIITTSSIKVAIDIVEILDSVKVEVDFVELANSIVVVTGSIVVVANDKMAVAGVVFGIVLEVVC</sequence>
<evidence type="ECO:0000313" key="1">
    <source>
        <dbReference type="EMBL" id="CAG8735347.1"/>
    </source>
</evidence>
<accession>A0ACA9Q5U7</accession>
<dbReference type="EMBL" id="CAJVPU010038649">
    <property type="protein sequence ID" value="CAG8735347.1"/>
    <property type="molecule type" value="Genomic_DNA"/>
</dbReference>
<keyword evidence="2" id="KW-1185">Reference proteome</keyword>
<dbReference type="Proteomes" id="UP000789702">
    <property type="component" value="Unassembled WGS sequence"/>
</dbReference>
<feature type="non-terminal residue" evidence="1">
    <location>
        <position position="1"/>
    </location>
</feature>
<protein>
    <submittedName>
        <fullName evidence="1">6909_t:CDS:1</fullName>
    </submittedName>
</protein>
<gene>
    <name evidence="1" type="ORF">DHETER_LOCUS13703</name>
</gene>
<organism evidence="1 2">
    <name type="scientific">Dentiscutata heterogama</name>
    <dbReference type="NCBI Taxonomy" id="1316150"/>
    <lineage>
        <taxon>Eukaryota</taxon>
        <taxon>Fungi</taxon>
        <taxon>Fungi incertae sedis</taxon>
        <taxon>Mucoromycota</taxon>
        <taxon>Glomeromycotina</taxon>
        <taxon>Glomeromycetes</taxon>
        <taxon>Diversisporales</taxon>
        <taxon>Gigasporaceae</taxon>
        <taxon>Dentiscutata</taxon>
    </lineage>
</organism>
<reference evidence="1" key="1">
    <citation type="submission" date="2021-06" db="EMBL/GenBank/DDBJ databases">
        <authorList>
            <person name="Kallberg Y."/>
            <person name="Tangrot J."/>
            <person name="Rosling A."/>
        </authorList>
    </citation>
    <scope>NUCLEOTIDE SEQUENCE</scope>
    <source>
        <strain evidence="1">IL203A</strain>
    </source>
</reference>
<proteinExistence type="predicted"/>
<evidence type="ECO:0000313" key="2">
    <source>
        <dbReference type="Proteomes" id="UP000789702"/>
    </source>
</evidence>
<feature type="non-terminal residue" evidence="1">
    <location>
        <position position="68"/>
    </location>
</feature>
<comment type="caution">
    <text evidence="1">The sequence shown here is derived from an EMBL/GenBank/DDBJ whole genome shotgun (WGS) entry which is preliminary data.</text>
</comment>
<name>A0ACA9Q5U7_9GLOM</name>